<evidence type="ECO:0000313" key="4">
    <source>
        <dbReference type="Proteomes" id="UP000516117"/>
    </source>
</evidence>
<sequence>MGETLGGREPRGAGEMAAPAGPADMDADPAPATQSAVPSLVEEPGAAGASARREYERRRANDEAKIRERWGRLGGIAVALSDEKQSTKAWATGAVGEERLGGMFDGLASDAVAVLHDRRIPGTKANIDHIIVTAGAVWVVDAKRYRGKRPALRIEGGLLRPRTEKLVVGGRDSTRLVDGVLKQVGLVRDVVGEVPVRGALCFVDADWPLIGGAFATRGVQVLWPKLLRKQLTEPGQVTLDVTSVRDALATHFPPS</sequence>
<dbReference type="Pfam" id="PF08378">
    <property type="entry name" value="NERD"/>
    <property type="match status" value="1"/>
</dbReference>
<feature type="region of interest" description="Disordered" evidence="1">
    <location>
        <begin position="1"/>
        <end position="60"/>
    </location>
</feature>
<dbReference type="PROSITE" id="PS50965">
    <property type="entry name" value="NERD"/>
    <property type="match status" value="1"/>
</dbReference>
<accession>A0A7H0H7X7</accession>
<keyword evidence="4" id="KW-1185">Reference proteome</keyword>
<feature type="compositionally biased region" description="Low complexity" evidence="1">
    <location>
        <begin position="13"/>
        <end position="32"/>
    </location>
</feature>
<dbReference type="AlphaFoldDB" id="A0A7H0H7X7"/>
<dbReference type="KEGG" id="tdf:H9L22_04370"/>
<dbReference type="InterPro" id="IPR011528">
    <property type="entry name" value="NERD"/>
</dbReference>
<proteinExistence type="predicted"/>
<dbReference type="EMBL" id="CP060789">
    <property type="protein sequence ID" value="QNP56643.1"/>
    <property type="molecule type" value="Genomic_DNA"/>
</dbReference>
<evidence type="ECO:0000256" key="1">
    <source>
        <dbReference type="SAM" id="MobiDB-lite"/>
    </source>
</evidence>
<organism evidence="3 4">
    <name type="scientific">Tessaracoccus defluvii</name>
    <dbReference type="NCBI Taxonomy" id="1285901"/>
    <lineage>
        <taxon>Bacteria</taxon>
        <taxon>Bacillati</taxon>
        <taxon>Actinomycetota</taxon>
        <taxon>Actinomycetes</taxon>
        <taxon>Propionibacteriales</taxon>
        <taxon>Propionibacteriaceae</taxon>
        <taxon>Tessaracoccus</taxon>
    </lineage>
</organism>
<gene>
    <name evidence="3" type="ORF">H9L22_04370</name>
</gene>
<name>A0A7H0H7X7_9ACTN</name>
<dbReference type="Proteomes" id="UP000516117">
    <property type="component" value="Chromosome"/>
</dbReference>
<feature type="domain" description="NERD" evidence="2">
    <location>
        <begin position="92"/>
        <end position="191"/>
    </location>
</feature>
<feature type="compositionally biased region" description="Basic and acidic residues" evidence="1">
    <location>
        <begin position="51"/>
        <end position="60"/>
    </location>
</feature>
<reference evidence="3 4" key="1">
    <citation type="submission" date="2020-08" db="EMBL/GenBank/DDBJ databases">
        <title>Genome sequence of Tessaracoccus defluvii JCM 17540T.</title>
        <authorList>
            <person name="Hyun D.-W."/>
            <person name="Bae J.-W."/>
        </authorList>
    </citation>
    <scope>NUCLEOTIDE SEQUENCE [LARGE SCALE GENOMIC DNA]</scope>
    <source>
        <strain evidence="3 4">JCM 17540</strain>
    </source>
</reference>
<evidence type="ECO:0000259" key="2">
    <source>
        <dbReference type="PROSITE" id="PS50965"/>
    </source>
</evidence>
<evidence type="ECO:0000313" key="3">
    <source>
        <dbReference type="EMBL" id="QNP56643.1"/>
    </source>
</evidence>
<protein>
    <submittedName>
        <fullName evidence="3">NERD domain-containing protein</fullName>
    </submittedName>
</protein>
<feature type="compositionally biased region" description="Basic and acidic residues" evidence="1">
    <location>
        <begin position="1"/>
        <end position="12"/>
    </location>
</feature>